<dbReference type="Proteomes" id="UP000054359">
    <property type="component" value="Unassembled WGS sequence"/>
</dbReference>
<reference evidence="1 2" key="1">
    <citation type="submission" date="2013-11" db="EMBL/GenBank/DDBJ databases">
        <title>Genome sequencing of Stegodyphus mimosarum.</title>
        <authorList>
            <person name="Bechsgaard J."/>
        </authorList>
    </citation>
    <scope>NUCLEOTIDE SEQUENCE [LARGE SCALE GENOMIC DNA]</scope>
</reference>
<gene>
    <name evidence="1" type="ORF">X975_07646</name>
</gene>
<feature type="non-terminal residue" evidence="1">
    <location>
        <position position="106"/>
    </location>
</feature>
<dbReference type="EMBL" id="KK121574">
    <property type="protein sequence ID" value="KFM80761.1"/>
    <property type="molecule type" value="Genomic_DNA"/>
</dbReference>
<proteinExistence type="predicted"/>
<evidence type="ECO:0000313" key="2">
    <source>
        <dbReference type="Proteomes" id="UP000054359"/>
    </source>
</evidence>
<organism evidence="1 2">
    <name type="scientific">Stegodyphus mimosarum</name>
    <name type="common">African social velvet spider</name>
    <dbReference type="NCBI Taxonomy" id="407821"/>
    <lineage>
        <taxon>Eukaryota</taxon>
        <taxon>Metazoa</taxon>
        <taxon>Ecdysozoa</taxon>
        <taxon>Arthropoda</taxon>
        <taxon>Chelicerata</taxon>
        <taxon>Arachnida</taxon>
        <taxon>Araneae</taxon>
        <taxon>Araneomorphae</taxon>
        <taxon>Entelegynae</taxon>
        <taxon>Eresoidea</taxon>
        <taxon>Eresidae</taxon>
        <taxon>Stegodyphus</taxon>
    </lineage>
</organism>
<dbReference type="OrthoDB" id="421393at2759"/>
<dbReference type="AlphaFoldDB" id="A0A087UTS2"/>
<evidence type="ECO:0000313" key="1">
    <source>
        <dbReference type="EMBL" id="KFM80761.1"/>
    </source>
</evidence>
<sequence>MGLQTLLSLMGTEKKFLCASDFEMQTFFIQSETEFFAYRLQFYDLCKIRQIICNASKQSRYILQNSQHIITAYKSVLKSLIVVAESLDFALENKSEHFKGMVSLLC</sequence>
<protein>
    <submittedName>
        <fullName evidence="1">Uncharacterized protein</fullName>
    </submittedName>
</protein>
<accession>A0A087UTS2</accession>
<keyword evidence="2" id="KW-1185">Reference proteome</keyword>
<name>A0A087UTS2_STEMI</name>